<dbReference type="Proteomes" id="UP000664414">
    <property type="component" value="Unassembled WGS sequence"/>
</dbReference>
<organism evidence="2 3">
    <name type="scientific">Candidatus Paracaedimonas acanthamoebae</name>
    <dbReference type="NCBI Taxonomy" id="244581"/>
    <lineage>
        <taxon>Bacteria</taxon>
        <taxon>Pseudomonadati</taxon>
        <taxon>Pseudomonadota</taxon>
        <taxon>Alphaproteobacteria</taxon>
        <taxon>Holosporales</taxon>
        <taxon>Caedimonadaceae</taxon>
        <taxon>Candidatus Paracaedimonas</taxon>
    </lineage>
</organism>
<dbReference type="Pfam" id="PF06122">
    <property type="entry name" value="TraH"/>
    <property type="match status" value="1"/>
</dbReference>
<name>A0A8J7PJU9_9PROT</name>
<feature type="chain" id="PRO_5035215508" evidence="1">
    <location>
        <begin position="20"/>
        <end position="463"/>
    </location>
</feature>
<sequence>MKKLFLLSFLLISFIPAHAGINSDLEDFFKSMGSATNSTNASVYQDQAAGYYTGGGVFIRNSSKNIQPLSLHLPSYRAGCGGIDLHLGGLSFIKVQEYLSALRAIGASMPSYAFMLLMQTVSSQIYNTINELNAVAQKINQTNINTCEVTATTLGALWPRGDASSKHLCSSMGSNLGVFSDWAASRQGCGAGGQRDSLLSNPPATGNKEDLVAYKNMVVGEYNLAWKAIQKNSFLIKDQEMVEFFMTLSGSLIARKTGSGDKSPLTVSVLPSLADHGDLINALLQGGQAKIWKCDDKEKCLNPYAAQVSVSTPLETKVHSILDSMVNKVYMDEPLTKEELAFLNSTTLPIYKILNVTTAYQRGKSPIDIRDYSRLIAYDLLSQYLLEVLDIVTINLDDLRTVQVDDSHIKRLLDGIHKVRERVVQRRSSVVHQLQSILSLIEKTSVLEAQLFSTASMVTQGKR</sequence>
<dbReference type="AlphaFoldDB" id="A0A8J7PJU9"/>
<keyword evidence="1" id="KW-0732">Signal</keyword>
<feature type="signal peptide" evidence="1">
    <location>
        <begin position="1"/>
        <end position="19"/>
    </location>
</feature>
<proteinExistence type="predicted"/>
<dbReference type="InterPro" id="IPR010927">
    <property type="entry name" value="T4SS_TraH"/>
</dbReference>
<gene>
    <name evidence="2" type="ORF">J0H12_04105</name>
</gene>
<accession>A0A8J7PJU9</accession>
<dbReference type="EMBL" id="JAFKGL010000016">
    <property type="protein sequence ID" value="MBN9413087.1"/>
    <property type="molecule type" value="Genomic_DNA"/>
</dbReference>
<evidence type="ECO:0000313" key="2">
    <source>
        <dbReference type="EMBL" id="MBN9413087.1"/>
    </source>
</evidence>
<comment type="caution">
    <text evidence="2">The sequence shown here is derived from an EMBL/GenBank/DDBJ whole genome shotgun (WGS) entry which is preliminary data.</text>
</comment>
<evidence type="ECO:0000313" key="3">
    <source>
        <dbReference type="Proteomes" id="UP000664414"/>
    </source>
</evidence>
<reference evidence="2" key="1">
    <citation type="submission" date="2021-02" db="EMBL/GenBank/DDBJ databases">
        <title>Thiocyanate and organic carbon inputs drive convergent selection for specific autotrophic Afipia and Thiobacillus strains within complex microbiomes.</title>
        <authorList>
            <person name="Huddy R.J."/>
            <person name="Sachdeva R."/>
            <person name="Kadzinga F."/>
            <person name="Kantor R.S."/>
            <person name="Harrison S.T.L."/>
            <person name="Banfield J.F."/>
        </authorList>
    </citation>
    <scope>NUCLEOTIDE SEQUENCE</scope>
    <source>
        <strain evidence="2">SCN18_10_11_15_R4_P_38_20</strain>
    </source>
</reference>
<evidence type="ECO:0000256" key="1">
    <source>
        <dbReference type="SAM" id="SignalP"/>
    </source>
</evidence>
<protein>
    <submittedName>
        <fullName evidence="2">Conjugal transfer protein TraH</fullName>
    </submittedName>
</protein>